<name>A0A7C0Y9F4_DESA2</name>
<accession>A0A7C0Y9F4</accession>
<evidence type="ECO:0000313" key="1">
    <source>
        <dbReference type="EMBL" id="HDD43832.1"/>
    </source>
</evidence>
<sequence length="95" mass="11209">MKIRIRCPICLGRKKVWTWKAKVDKPSDIEDYELDDLVPCERCKGEGKIEIEVNDEILGQAYETISFINDNLELLLDQTKNIMRKLEKYFLMGEK</sequence>
<comment type="caution">
    <text evidence="1">The sequence shown here is derived from an EMBL/GenBank/DDBJ whole genome shotgun (WGS) entry which is preliminary data.</text>
</comment>
<dbReference type="AlphaFoldDB" id="A0A7C0Y9F4"/>
<dbReference type="Proteomes" id="UP000886289">
    <property type="component" value="Unassembled WGS sequence"/>
</dbReference>
<gene>
    <name evidence="1" type="ORF">ENG63_03090</name>
</gene>
<proteinExistence type="predicted"/>
<protein>
    <submittedName>
        <fullName evidence="1">Uncharacterized protein</fullName>
    </submittedName>
</protein>
<organism evidence="1">
    <name type="scientific">Desulfofervidus auxilii</name>
    <dbReference type="NCBI Taxonomy" id="1621989"/>
    <lineage>
        <taxon>Bacteria</taxon>
        <taxon>Pseudomonadati</taxon>
        <taxon>Thermodesulfobacteriota</taxon>
        <taxon>Candidatus Desulfofervidia</taxon>
        <taxon>Candidatus Desulfofervidales</taxon>
        <taxon>Candidatus Desulfofervidaceae</taxon>
        <taxon>Candidatus Desulfofervidus</taxon>
    </lineage>
</organism>
<reference evidence="1" key="1">
    <citation type="journal article" date="2020" name="mSystems">
        <title>Genome- and Community-Level Interaction Insights into Carbon Utilization and Element Cycling Functions of Hydrothermarchaeota in Hydrothermal Sediment.</title>
        <authorList>
            <person name="Zhou Z."/>
            <person name="Liu Y."/>
            <person name="Xu W."/>
            <person name="Pan J."/>
            <person name="Luo Z.H."/>
            <person name="Li M."/>
        </authorList>
    </citation>
    <scope>NUCLEOTIDE SEQUENCE [LARGE SCALE GENOMIC DNA]</scope>
    <source>
        <strain evidence="1">HyVt-233</strain>
    </source>
</reference>
<dbReference type="EMBL" id="DRBS01000119">
    <property type="protein sequence ID" value="HDD43832.1"/>
    <property type="molecule type" value="Genomic_DNA"/>
</dbReference>